<comment type="subcellular location">
    <subcellularLocation>
        <location evidence="1">Cell membrane</location>
        <topology evidence="1">Multi-pass membrane protein</topology>
    </subcellularLocation>
</comment>
<dbReference type="OrthoDB" id="9783652at2"/>
<dbReference type="InParanoid" id="A0A4V2SPA3"/>
<evidence type="ECO:0000256" key="7">
    <source>
        <dbReference type="PIRSR" id="PIRSR600715-1"/>
    </source>
</evidence>
<dbReference type="GO" id="GO:0071555">
    <property type="term" value="P:cell wall organization"/>
    <property type="evidence" value="ECO:0007669"/>
    <property type="project" value="TreeGrafter"/>
</dbReference>
<dbReference type="FunCoup" id="A0A4V2SPA3">
    <property type="interactions" value="238"/>
</dbReference>
<keyword evidence="10" id="KW-1185">Reference proteome</keyword>
<dbReference type="GO" id="GO:0044038">
    <property type="term" value="P:cell wall macromolecule biosynthetic process"/>
    <property type="evidence" value="ECO:0007669"/>
    <property type="project" value="TreeGrafter"/>
</dbReference>
<feature type="transmembrane region" description="Helical" evidence="8">
    <location>
        <begin position="184"/>
        <end position="202"/>
    </location>
</feature>
<dbReference type="GO" id="GO:0009103">
    <property type="term" value="P:lipopolysaccharide biosynthetic process"/>
    <property type="evidence" value="ECO:0007669"/>
    <property type="project" value="TreeGrafter"/>
</dbReference>
<feature type="transmembrane region" description="Helical" evidence="8">
    <location>
        <begin position="6"/>
        <end position="27"/>
    </location>
</feature>
<keyword evidence="3 9" id="KW-0808">Transferase</keyword>
<dbReference type="InterPro" id="IPR000715">
    <property type="entry name" value="Glycosyl_transferase_4"/>
</dbReference>
<protein>
    <submittedName>
        <fullName evidence="9">UDP-GlcNAc:undecaprenyl-phosphate GlcNAc-1-phosphate transferase</fullName>
    </submittedName>
</protein>
<feature type="transmembrane region" description="Helical" evidence="8">
    <location>
        <begin position="309"/>
        <end position="326"/>
    </location>
</feature>
<feature type="transmembrane region" description="Helical" evidence="8">
    <location>
        <begin position="233"/>
        <end position="253"/>
    </location>
</feature>
<evidence type="ECO:0000313" key="10">
    <source>
        <dbReference type="Proteomes" id="UP000295399"/>
    </source>
</evidence>
<gene>
    <name evidence="9" type="ORF">EV659_10511</name>
</gene>
<keyword evidence="7" id="KW-0460">Magnesium</keyword>
<dbReference type="PANTHER" id="PTHR22926">
    <property type="entry name" value="PHOSPHO-N-ACETYLMURAMOYL-PENTAPEPTIDE-TRANSFERASE"/>
    <property type="match status" value="1"/>
</dbReference>
<feature type="transmembrane region" description="Helical" evidence="8">
    <location>
        <begin position="131"/>
        <end position="148"/>
    </location>
</feature>
<feature type="transmembrane region" description="Helical" evidence="8">
    <location>
        <begin position="284"/>
        <end position="303"/>
    </location>
</feature>
<sequence length="339" mass="36275">MLELLLALTTMVSLGVCLLAGPLGVVLDVVDCPSASGGRKRHARPTPMVGGFAVIVPALLALAMMALAQPGFALLGGAVLVMLAMGMVDDRVGLGAGKRLVVAAAVLFGLMALLPAFTLTSLRFTFLDTPVVLGAWALPFTLVSVLGLQNAVNMADGKNGLVLGMGLVWTVLLGFFAPGEMVPLLSVLAVAQAVTLVFNLRGKLFLGDAGSYSISVLLGLASIYVYNTSPAGLFADMLVVWFFLPVIDCLRLIGSRVWRRQTPFAPDRTHFHHYLHAFTPRWRYGLALYMTLVIVPSVIVAVYPPATPLLLVTLLVFYAGLYAYYARRTASCYALFARR</sequence>
<evidence type="ECO:0000313" key="9">
    <source>
        <dbReference type="EMBL" id="TCP34386.1"/>
    </source>
</evidence>
<evidence type="ECO:0000256" key="5">
    <source>
        <dbReference type="ARBA" id="ARBA00022989"/>
    </source>
</evidence>
<dbReference type="EMBL" id="SLXO01000005">
    <property type="protein sequence ID" value="TCP34386.1"/>
    <property type="molecule type" value="Genomic_DNA"/>
</dbReference>
<reference evidence="9 10" key="1">
    <citation type="submission" date="2019-03" db="EMBL/GenBank/DDBJ databases">
        <title>Genomic Encyclopedia of Type Strains, Phase IV (KMG-IV): sequencing the most valuable type-strain genomes for metagenomic binning, comparative biology and taxonomic classification.</title>
        <authorList>
            <person name="Goeker M."/>
        </authorList>
    </citation>
    <scope>NUCLEOTIDE SEQUENCE [LARGE SCALE GENOMIC DNA]</scope>
    <source>
        <strain evidence="9 10">DSM 2132</strain>
    </source>
</reference>
<evidence type="ECO:0000256" key="2">
    <source>
        <dbReference type="ARBA" id="ARBA00022475"/>
    </source>
</evidence>
<comment type="cofactor">
    <cofactor evidence="7">
        <name>Mg(2+)</name>
        <dbReference type="ChEBI" id="CHEBI:18420"/>
    </cofactor>
</comment>
<evidence type="ECO:0000256" key="3">
    <source>
        <dbReference type="ARBA" id="ARBA00022679"/>
    </source>
</evidence>
<keyword evidence="7" id="KW-0479">Metal-binding</keyword>
<accession>A0A4V2SPA3</accession>
<dbReference type="Pfam" id="PF00953">
    <property type="entry name" value="Glycos_transf_4"/>
    <property type="match status" value="1"/>
</dbReference>
<evidence type="ECO:0000256" key="4">
    <source>
        <dbReference type="ARBA" id="ARBA00022692"/>
    </source>
</evidence>
<keyword evidence="2" id="KW-1003">Cell membrane</keyword>
<evidence type="ECO:0000256" key="8">
    <source>
        <dbReference type="SAM" id="Phobius"/>
    </source>
</evidence>
<keyword evidence="4 8" id="KW-0812">Transmembrane</keyword>
<feature type="binding site" evidence="7">
    <location>
        <position position="153"/>
    </location>
    <ligand>
        <name>Mg(2+)</name>
        <dbReference type="ChEBI" id="CHEBI:18420"/>
    </ligand>
</feature>
<feature type="transmembrane region" description="Helical" evidence="8">
    <location>
        <begin position="209"/>
        <end position="227"/>
    </location>
</feature>
<feature type="transmembrane region" description="Helical" evidence="8">
    <location>
        <begin position="72"/>
        <end position="88"/>
    </location>
</feature>
<organism evidence="9 10">
    <name type="scientific">Rhodothalassium salexigens DSM 2132</name>
    <dbReference type="NCBI Taxonomy" id="1188247"/>
    <lineage>
        <taxon>Bacteria</taxon>
        <taxon>Pseudomonadati</taxon>
        <taxon>Pseudomonadota</taxon>
        <taxon>Alphaproteobacteria</taxon>
        <taxon>Rhodothalassiales</taxon>
        <taxon>Rhodothalassiaceae</taxon>
        <taxon>Rhodothalassium</taxon>
    </lineage>
</organism>
<name>A0A4V2SPA3_RHOSA</name>
<dbReference type="PANTHER" id="PTHR22926:SF3">
    <property type="entry name" value="UNDECAPRENYL-PHOSPHATE ALPHA-N-ACETYLGLUCOSAMINYL 1-PHOSPHATE TRANSFERASE"/>
    <property type="match status" value="1"/>
</dbReference>
<feature type="transmembrane region" description="Helical" evidence="8">
    <location>
        <begin position="48"/>
        <end position="66"/>
    </location>
</feature>
<comment type="caution">
    <text evidence="9">The sequence shown here is derived from an EMBL/GenBank/DDBJ whole genome shotgun (WGS) entry which is preliminary data.</text>
</comment>
<proteinExistence type="predicted"/>
<dbReference type="GO" id="GO:0046872">
    <property type="term" value="F:metal ion binding"/>
    <property type="evidence" value="ECO:0007669"/>
    <property type="project" value="UniProtKB-KW"/>
</dbReference>
<dbReference type="GO" id="GO:0005886">
    <property type="term" value="C:plasma membrane"/>
    <property type="evidence" value="ECO:0007669"/>
    <property type="project" value="UniProtKB-SubCell"/>
</dbReference>
<keyword evidence="5 8" id="KW-1133">Transmembrane helix</keyword>
<dbReference type="Proteomes" id="UP000295399">
    <property type="component" value="Unassembled WGS sequence"/>
</dbReference>
<feature type="transmembrane region" description="Helical" evidence="8">
    <location>
        <begin position="100"/>
        <end position="119"/>
    </location>
</feature>
<feature type="transmembrane region" description="Helical" evidence="8">
    <location>
        <begin position="160"/>
        <end position="178"/>
    </location>
</feature>
<dbReference type="GO" id="GO:0016780">
    <property type="term" value="F:phosphotransferase activity, for other substituted phosphate groups"/>
    <property type="evidence" value="ECO:0007669"/>
    <property type="project" value="InterPro"/>
</dbReference>
<dbReference type="AlphaFoldDB" id="A0A4V2SPA3"/>
<dbReference type="CDD" id="cd06853">
    <property type="entry name" value="GT_WecA_like"/>
    <property type="match status" value="1"/>
</dbReference>
<evidence type="ECO:0000256" key="1">
    <source>
        <dbReference type="ARBA" id="ARBA00004651"/>
    </source>
</evidence>
<dbReference type="RefSeq" id="WP_132708328.1">
    <property type="nucleotide sequence ID" value="NZ_JACIGF010000005.1"/>
</dbReference>
<evidence type="ECO:0000256" key="6">
    <source>
        <dbReference type="ARBA" id="ARBA00023136"/>
    </source>
</evidence>
<feature type="binding site" evidence="7">
    <location>
        <position position="208"/>
    </location>
    <ligand>
        <name>Mg(2+)</name>
        <dbReference type="ChEBI" id="CHEBI:18420"/>
    </ligand>
</feature>
<keyword evidence="6 8" id="KW-0472">Membrane</keyword>